<dbReference type="InterPro" id="IPR045925">
    <property type="entry name" value="DUF6344"/>
</dbReference>
<feature type="chain" id="PRO_5046044019" evidence="2">
    <location>
        <begin position="34"/>
        <end position="126"/>
    </location>
</feature>
<reference evidence="3 4" key="1">
    <citation type="submission" date="2024-01" db="EMBL/GenBank/DDBJ databases">
        <title>Genome mining of biosynthetic gene clusters to explore secondary metabolites of Streptomyces sp.</title>
        <authorList>
            <person name="Baig A."/>
            <person name="Ajitkumar Shintre N."/>
            <person name="Kumar H."/>
            <person name="Anbarasu A."/>
            <person name="Ramaiah S."/>
        </authorList>
    </citation>
    <scope>NUCLEOTIDE SEQUENCE [LARGE SCALE GENOMIC DNA]</scope>
    <source>
        <strain evidence="3 4">A57</strain>
    </source>
</reference>
<feature type="region of interest" description="Disordered" evidence="1">
    <location>
        <begin position="72"/>
        <end position="126"/>
    </location>
</feature>
<organism evidence="3 4">
    <name type="scientific">Streptomyces broussonetiae</name>
    <dbReference type="NCBI Taxonomy" id="2686304"/>
    <lineage>
        <taxon>Bacteria</taxon>
        <taxon>Bacillati</taxon>
        <taxon>Actinomycetota</taxon>
        <taxon>Actinomycetes</taxon>
        <taxon>Kitasatosporales</taxon>
        <taxon>Streptomycetaceae</taxon>
        <taxon>Streptomyces</taxon>
    </lineage>
</organism>
<dbReference type="Proteomes" id="UP001585080">
    <property type="component" value="Unassembled WGS sequence"/>
</dbReference>
<evidence type="ECO:0000256" key="2">
    <source>
        <dbReference type="SAM" id="SignalP"/>
    </source>
</evidence>
<evidence type="ECO:0000256" key="1">
    <source>
        <dbReference type="SAM" id="MobiDB-lite"/>
    </source>
</evidence>
<feature type="compositionally biased region" description="Low complexity" evidence="1">
    <location>
        <begin position="45"/>
        <end position="59"/>
    </location>
</feature>
<name>A0ABV5E5G5_9ACTN</name>
<sequence length="126" mass="13478">MARTKVMQLWNVLVTAFIALCTTLGLVTTTAAAAVPQSEPTRNSTADLLPPTTAPAATPGWVWSHARALPPTMKQRIRAEAHGKTPSCRHLPHTDTDSESAPQSEDSCDDADDPDDRAPAALPLQR</sequence>
<feature type="compositionally biased region" description="Acidic residues" evidence="1">
    <location>
        <begin position="106"/>
        <end position="115"/>
    </location>
</feature>
<feature type="signal peptide" evidence="2">
    <location>
        <begin position="1"/>
        <end position="33"/>
    </location>
</feature>
<gene>
    <name evidence="3" type="ORF">VSS16_04910</name>
</gene>
<keyword evidence="4" id="KW-1185">Reference proteome</keyword>
<keyword evidence="2" id="KW-0732">Signal</keyword>
<dbReference type="RefSeq" id="WP_376731058.1">
    <property type="nucleotide sequence ID" value="NZ_JAYMRP010000003.1"/>
</dbReference>
<evidence type="ECO:0000313" key="3">
    <source>
        <dbReference type="EMBL" id="MFB8772074.1"/>
    </source>
</evidence>
<comment type="caution">
    <text evidence="3">The sequence shown here is derived from an EMBL/GenBank/DDBJ whole genome shotgun (WGS) entry which is preliminary data.</text>
</comment>
<dbReference type="Pfam" id="PF19871">
    <property type="entry name" value="DUF6344"/>
    <property type="match status" value="1"/>
</dbReference>
<accession>A0ABV5E5G5</accession>
<proteinExistence type="predicted"/>
<protein>
    <submittedName>
        <fullName evidence="3">DUF6344 domain-containing protein</fullName>
    </submittedName>
</protein>
<dbReference type="EMBL" id="JAYMRP010000003">
    <property type="protein sequence ID" value="MFB8772074.1"/>
    <property type="molecule type" value="Genomic_DNA"/>
</dbReference>
<evidence type="ECO:0000313" key="4">
    <source>
        <dbReference type="Proteomes" id="UP001585080"/>
    </source>
</evidence>
<feature type="region of interest" description="Disordered" evidence="1">
    <location>
        <begin position="33"/>
        <end position="59"/>
    </location>
</feature>